<sequence length="463" mass="53068">MIMTKEWFHNKISEEKLETISIVLLSDPRSFYFSELLLQTPSFSGIILCTDAVYRLGRCFIKEIQILTANNYQILPVDLTITPLAFYQPYSFGEISIIPYPNGTGLGNCNWLITKGNDPELVSFSAFIVTGLCTNPIVYTPPTTPSFLDVICFLPSSASTSDCNEQLEKISREISEKLKDKKKIVIPSFIDDSLYTILYFLRYKKSFSNHFHIFSFVFQRLMEVLYSMPNHTELAEINEIFNMELKKETHMEYSSIYFAPYPTEKFGQIIDIRQFHNDSQTFFYPIFNGTDGLTMNSNWPKPLHFFDQIKEINNKLMIFAPPADYLNKENYNPDMEYTKDCALNNDLYKWMEFSDHGFFNQKVGNLITVGGEIEGERIIIQNTHQQTVLGTTTINDFGMKLIELGASDLKREGNSITCNFPFIPGDNEVTIDFDGEDITITTGSVLIENALFGMIHLDESTAH</sequence>
<dbReference type="Proteomes" id="UP000179807">
    <property type="component" value="Unassembled WGS sequence"/>
</dbReference>
<protein>
    <submittedName>
        <fullName evidence="1">Uncharacterized protein</fullName>
    </submittedName>
</protein>
<dbReference type="Gene3D" id="3.60.15.10">
    <property type="entry name" value="Ribonuclease Z/Hydroxyacylglutathione hydrolase-like"/>
    <property type="match status" value="1"/>
</dbReference>
<dbReference type="RefSeq" id="XP_068352398.1">
    <property type="nucleotide sequence ID" value="XM_068494337.1"/>
</dbReference>
<name>A0A1J4JP13_9EUKA</name>
<accession>A0A1J4JP13</accession>
<dbReference type="EMBL" id="MLAK01001015">
    <property type="protein sequence ID" value="OHS99261.1"/>
    <property type="molecule type" value="Genomic_DNA"/>
</dbReference>
<evidence type="ECO:0000313" key="2">
    <source>
        <dbReference type="Proteomes" id="UP000179807"/>
    </source>
</evidence>
<dbReference type="GeneID" id="94829041"/>
<dbReference type="OrthoDB" id="10511127at2759"/>
<reference evidence="1" key="1">
    <citation type="submission" date="2016-10" db="EMBL/GenBank/DDBJ databases">
        <authorList>
            <person name="Benchimol M."/>
            <person name="Almeida L.G."/>
            <person name="Vasconcelos A.T."/>
            <person name="Perreira-Neves A."/>
            <person name="Rosa I.A."/>
            <person name="Tasca T."/>
            <person name="Bogo M.R."/>
            <person name="de Souza W."/>
        </authorList>
    </citation>
    <scope>NUCLEOTIDE SEQUENCE [LARGE SCALE GENOMIC DNA]</scope>
    <source>
        <strain evidence="1">K</strain>
    </source>
</reference>
<dbReference type="SUPFAM" id="SSF56281">
    <property type="entry name" value="Metallo-hydrolase/oxidoreductase"/>
    <property type="match status" value="1"/>
</dbReference>
<keyword evidence="2" id="KW-1185">Reference proteome</keyword>
<proteinExistence type="predicted"/>
<evidence type="ECO:0000313" key="1">
    <source>
        <dbReference type="EMBL" id="OHS99261.1"/>
    </source>
</evidence>
<organism evidence="1 2">
    <name type="scientific">Tritrichomonas foetus</name>
    <dbReference type="NCBI Taxonomy" id="1144522"/>
    <lineage>
        <taxon>Eukaryota</taxon>
        <taxon>Metamonada</taxon>
        <taxon>Parabasalia</taxon>
        <taxon>Tritrichomonadida</taxon>
        <taxon>Tritrichomonadidae</taxon>
        <taxon>Tritrichomonas</taxon>
    </lineage>
</organism>
<gene>
    <name evidence="1" type="ORF">TRFO_08515</name>
</gene>
<dbReference type="AlphaFoldDB" id="A0A1J4JP13"/>
<dbReference type="InterPro" id="IPR036866">
    <property type="entry name" value="RibonucZ/Hydroxyglut_hydro"/>
</dbReference>
<dbReference type="VEuPathDB" id="TrichDB:TRFO_08515"/>
<comment type="caution">
    <text evidence="1">The sequence shown here is derived from an EMBL/GenBank/DDBJ whole genome shotgun (WGS) entry which is preliminary data.</text>
</comment>